<dbReference type="PROSITE" id="PS00617">
    <property type="entry name" value="RECF_1"/>
    <property type="match status" value="1"/>
</dbReference>
<evidence type="ECO:0000256" key="10">
    <source>
        <dbReference type="ARBA" id="ARBA00023204"/>
    </source>
</evidence>
<protein>
    <recommendedName>
        <fullName evidence="3 12">DNA replication and repair protein RecF</fullName>
    </recommendedName>
</protein>
<accession>A0A9D0ZQV5</accession>
<dbReference type="EMBL" id="DVFV01000055">
    <property type="protein sequence ID" value="HIQ90575.1"/>
    <property type="molecule type" value="Genomic_DNA"/>
</dbReference>
<keyword evidence="6 12" id="KW-0547">Nucleotide-binding</keyword>
<dbReference type="GO" id="GO:0006302">
    <property type="term" value="P:double-strand break repair"/>
    <property type="evidence" value="ECO:0007669"/>
    <property type="project" value="TreeGrafter"/>
</dbReference>
<dbReference type="Gene3D" id="3.40.50.300">
    <property type="entry name" value="P-loop containing nucleotide triphosphate hydrolases"/>
    <property type="match status" value="1"/>
</dbReference>
<name>A0A9D0ZQV5_9FIRM</name>
<reference evidence="14" key="1">
    <citation type="submission" date="2020-10" db="EMBL/GenBank/DDBJ databases">
        <authorList>
            <person name="Gilroy R."/>
        </authorList>
    </citation>
    <scope>NUCLEOTIDE SEQUENCE</scope>
    <source>
        <strain evidence="14">CHK147-3167</strain>
    </source>
</reference>
<dbReference type="GO" id="GO:0006260">
    <property type="term" value="P:DNA replication"/>
    <property type="evidence" value="ECO:0007669"/>
    <property type="project" value="UniProtKB-UniRule"/>
</dbReference>
<keyword evidence="7 12" id="KW-0227">DNA damage</keyword>
<feature type="binding site" evidence="12">
    <location>
        <begin position="30"/>
        <end position="37"/>
    </location>
    <ligand>
        <name>ATP</name>
        <dbReference type="ChEBI" id="CHEBI:30616"/>
    </ligand>
</feature>
<dbReference type="GO" id="GO:0009432">
    <property type="term" value="P:SOS response"/>
    <property type="evidence" value="ECO:0007669"/>
    <property type="project" value="UniProtKB-UniRule"/>
</dbReference>
<dbReference type="SUPFAM" id="SSF52540">
    <property type="entry name" value="P-loop containing nucleoside triphosphate hydrolases"/>
    <property type="match status" value="1"/>
</dbReference>
<comment type="function">
    <text evidence="12">The RecF protein is involved in DNA metabolism; it is required for DNA replication and normal SOS inducibility. RecF binds preferentially to single-stranded, linear DNA. It also seems to bind ATP.</text>
</comment>
<dbReference type="GO" id="GO:0005737">
    <property type="term" value="C:cytoplasm"/>
    <property type="evidence" value="ECO:0007669"/>
    <property type="project" value="UniProtKB-SubCell"/>
</dbReference>
<evidence type="ECO:0000256" key="4">
    <source>
        <dbReference type="ARBA" id="ARBA00022490"/>
    </source>
</evidence>
<evidence type="ECO:0000256" key="1">
    <source>
        <dbReference type="ARBA" id="ARBA00004496"/>
    </source>
</evidence>
<evidence type="ECO:0000256" key="12">
    <source>
        <dbReference type="HAMAP-Rule" id="MF_00365"/>
    </source>
</evidence>
<keyword evidence="4 12" id="KW-0963">Cytoplasm</keyword>
<dbReference type="InterPro" id="IPR018078">
    <property type="entry name" value="DNA-binding_RecF_CS"/>
</dbReference>
<keyword evidence="8 12" id="KW-0067">ATP-binding</keyword>
<evidence type="ECO:0000256" key="9">
    <source>
        <dbReference type="ARBA" id="ARBA00023125"/>
    </source>
</evidence>
<dbReference type="HAMAP" id="MF_00365">
    <property type="entry name" value="RecF"/>
    <property type="match status" value="1"/>
</dbReference>
<comment type="similarity">
    <text evidence="2 12">Belongs to the RecF family.</text>
</comment>
<evidence type="ECO:0000256" key="8">
    <source>
        <dbReference type="ARBA" id="ARBA00022840"/>
    </source>
</evidence>
<evidence type="ECO:0000313" key="15">
    <source>
        <dbReference type="Proteomes" id="UP000886786"/>
    </source>
</evidence>
<dbReference type="AlphaFoldDB" id="A0A9D0ZQV5"/>
<dbReference type="InterPro" id="IPR003395">
    <property type="entry name" value="RecF/RecN/SMC_N"/>
</dbReference>
<dbReference type="InterPro" id="IPR001238">
    <property type="entry name" value="DNA-binding_RecF"/>
</dbReference>
<evidence type="ECO:0000313" key="14">
    <source>
        <dbReference type="EMBL" id="HIQ90575.1"/>
    </source>
</evidence>
<proteinExistence type="inferred from homology"/>
<dbReference type="Gene3D" id="1.20.1050.90">
    <property type="entry name" value="RecF/RecN/SMC, N-terminal domain"/>
    <property type="match status" value="1"/>
</dbReference>
<comment type="caution">
    <text evidence="14">The sequence shown here is derived from an EMBL/GenBank/DDBJ whole genome shotgun (WGS) entry which is preliminary data.</text>
</comment>
<evidence type="ECO:0000256" key="5">
    <source>
        <dbReference type="ARBA" id="ARBA00022705"/>
    </source>
</evidence>
<keyword evidence="5 12" id="KW-0235">DNA replication</keyword>
<dbReference type="GO" id="GO:0003697">
    <property type="term" value="F:single-stranded DNA binding"/>
    <property type="evidence" value="ECO:0007669"/>
    <property type="project" value="UniProtKB-UniRule"/>
</dbReference>
<dbReference type="Proteomes" id="UP000886786">
    <property type="component" value="Unassembled WGS sequence"/>
</dbReference>
<dbReference type="PANTHER" id="PTHR32182">
    <property type="entry name" value="DNA REPLICATION AND REPAIR PROTEIN RECF"/>
    <property type="match status" value="1"/>
</dbReference>
<evidence type="ECO:0000256" key="7">
    <source>
        <dbReference type="ARBA" id="ARBA00022763"/>
    </source>
</evidence>
<reference evidence="14" key="2">
    <citation type="journal article" date="2021" name="PeerJ">
        <title>Extensive microbial diversity within the chicken gut microbiome revealed by metagenomics and culture.</title>
        <authorList>
            <person name="Gilroy R."/>
            <person name="Ravi A."/>
            <person name="Getino M."/>
            <person name="Pursley I."/>
            <person name="Horton D.L."/>
            <person name="Alikhan N.F."/>
            <person name="Baker D."/>
            <person name="Gharbi K."/>
            <person name="Hall N."/>
            <person name="Watson M."/>
            <person name="Adriaenssens E.M."/>
            <person name="Foster-Nyarko E."/>
            <person name="Jarju S."/>
            <person name="Secka A."/>
            <person name="Antonio M."/>
            <person name="Oren A."/>
            <person name="Chaudhuri R.R."/>
            <person name="La Ragione R."/>
            <person name="Hildebrand F."/>
            <person name="Pallen M.J."/>
        </authorList>
    </citation>
    <scope>NUCLEOTIDE SEQUENCE</scope>
    <source>
        <strain evidence="14">CHK147-3167</strain>
    </source>
</reference>
<keyword evidence="10 12" id="KW-0234">DNA repair</keyword>
<gene>
    <name evidence="12 14" type="primary">recF</name>
    <name evidence="14" type="ORF">IAB27_02970</name>
</gene>
<dbReference type="InterPro" id="IPR027417">
    <property type="entry name" value="P-loop_NTPase"/>
</dbReference>
<dbReference type="PANTHER" id="PTHR32182:SF0">
    <property type="entry name" value="DNA REPLICATION AND REPAIR PROTEIN RECF"/>
    <property type="match status" value="1"/>
</dbReference>
<dbReference type="Pfam" id="PF02463">
    <property type="entry name" value="SMC_N"/>
    <property type="match status" value="1"/>
</dbReference>
<dbReference type="NCBIfam" id="TIGR00611">
    <property type="entry name" value="recf"/>
    <property type="match status" value="1"/>
</dbReference>
<comment type="subcellular location">
    <subcellularLocation>
        <location evidence="1 12">Cytoplasm</location>
    </subcellularLocation>
</comment>
<evidence type="ECO:0000256" key="11">
    <source>
        <dbReference type="ARBA" id="ARBA00023236"/>
    </source>
</evidence>
<dbReference type="InterPro" id="IPR042174">
    <property type="entry name" value="RecF_2"/>
</dbReference>
<evidence type="ECO:0000256" key="2">
    <source>
        <dbReference type="ARBA" id="ARBA00008016"/>
    </source>
</evidence>
<organism evidence="14 15">
    <name type="scientific">Candidatus Coprosoma intestinipullorum</name>
    <dbReference type="NCBI Taxonomy" id="2840752"/>
    <lineage>
        <taxon>Bacteria</taxon>
        <taxon>Bacillati</taxon>
        <taxon>Bacillota</taxon>
        <taxon>Bacillota incertae sedis</taxon>
        <taxon>Candidatus Coprosoma</taxon>
    </lineage>
</organism>
<keyword evidence="11 12" id="KW-0742">SOS response</keyword>
<dbReference type="GO" id="GO:0000731">
    <property type="term" value="P:DNA synthesis involved in DNA repair"/>
    <property type="evidence" value="ECO:0007669"/>
    <property type="project" value="TreeGrafter"/>
</dbReference>
<evidence type="ECO:0000256" key="3">
    <source>
        <dbReference type="ARBA" id="ARBA00020170"/>
    </source>
</evidence>
<evidence type="ECO:0000256" key="6">
    <source>
        <dbReference type="ARBA" id="ARBA00022741"/>
    </source>
</evidence>
<feature type="domain" description="RecF/RecN/SMC N-terminal" evidence="13">
    <location>
        <begin position="2"/>
        <end position="346"/>
    </location>
</feature>
<dbReference type="GO" id="GO:0005524">
    <property type="term" value="F:ATP binding"/>
    <property type="evidence" value="ECO:0007669"/>
    <property type="project" value="UniProtKB-UniRule"/>
</dbReference>
<sequence>MYIKNLEIHNFRNYSNFKIDFDPHINIIYGDNGQGKTNLLESIYVLALTKSHRAYIESNLIKDGEKEAVLKGTILMDMPYNLYLHLGKSTKHLKIDDNPVKTISSYIAKTNVIIFSSEDLDLIKGGPAGRRKYLDLEISQLSANYYTVENDLTKLLKIRNDYLKKMNNGEPVDMSYFDILTDYIVNKSVFIYQMRKTYIDKVNKVLPKIFKEISGLTGFNLKYNPSIDFENFSSEYLKETLKQKFKDNLDKEIILKTTLYGPQRDDFTFCLEDNNLREFGSQGQQKMAVIALKLSEIEVFKDYKKQNPIILLDDVFSDLDNTKKNNLLKHLDGDMQIIITTTDLKNIDKRLLEKAKLIHIKSGQIIENEVA</sequence>
<keyword evidence="9 12" id="KW-0238">DNA-binding</keyword>
<evidence type="ECO:0000259" key="13">
    <source>
        <dbReference type="Pfam" id="PF02463"/>
    </source>
</evidence>